<evidence type="ECO:0000256" key="2">
    <source>
        <dbReference type="SAM" id="Phobius"/>
    </source>
</evidence>
<evidence type="ECO:0008006" key="5">
    <source>
        <dbReference type="Google" id="ProtNLM"/>
    </source>
</evidence>
<keyword evidence="2" id="KW-1133">Transmembrane helix</keyword>
<feature type="transmembrane region" description="Helical" evidence="2">
    <location>
        <begin position="107"/>
        <end position="129"/>
    </location>
</feature>
<feature type="compositionally biased region" description="Basic and acidic residues" evidence="1">
    <location>
        <begin position="30"/>
        <end position="56"/>
    </location>
</feature>
<feature type="compositionally biased region" description="Polar residues" evidence="1">
    <location>
        <begin position="1"/>
        <end position="11"/>
    </location>
</feature>
<name>A0A166A4I9_EXIGL</name>
<organism evidence="3 4">
    <name type="scientific">Exidia glandulosa HHB12029</name>
    <dbReference type="NCBI Taxonomy" id="1314781"/>
    <lineage>
        <taxon>Eukaryota</taxon>
        <taxon>Fungi</taxon>
        <taxon>Dikarya</taxon>
        <taxon>Basidiomycota</taxon>
        <taxon>Agaricomycotina</taxon>
        <taxon>Agaricomycetes</taxon>
        <taxon>Auriculariales</taxon>
        <taxon>Exidiaceae</taxon>
        <taxon>Exidia</taxon>
    </lineage>
</organism>
<dbReference type="Proteomes" id="UP000077266">
    <property type="component" value="Unassembled WGS sequence"/>
</dbReference>
<sequence length="242" mass="26698">MSATFSQSPTSMRGPYDPPPQNPEQQNGRKYSEKPHRKKRQDDQNKDDDKQRKKAREDLVQSWMDRLQLISVITTFFAATNAQLLSITTPTDSAPGSASLQLSNATLAASLVLESFSAVVSFLGAFVLVRYKVKEATKEEAQEEAQRNGRDTWTADPHLEQEFWGVVPARRRKDKEPPVILLERAHTISIASASAGFVAGAIGTVAYVWAMQPSSVNITTSATLGVCLVLGAGVWFWPHPKE</sequence>
<keyword evidence="4" id="KW-1185">Reference proteome</keyword>
<dbReference type="OrthoDB" id="2653987at2759"/>
<accession>A0A166A4I9</accession>
<proteinExistence type="predicted"/>
<protein>
    <recommendedName>
        <fullName evidence="5">Transmembrane protein</fullName>
    </recommendedName>
</protein>
<dbReference type="EMBL" id="KV426101">
    <property type="protein sequence ID" value="KZV88379.1"/>
    <property type="molecule type" value="Genomic_DNA"/>
</dbReference>
<feature type="transmembrane region" description="Helical" evidence="2">
    <location>
        <begin position="216"/>
        <end position="237"/>
    </location>
</feature>
<reference evidence="3 4" key="1">
    <citation type="journal article" date="2016" name="Mol. Biol. Evol.">
        <title>Comparative Genomics of Early-Diverging Mushroom-Forming Fungi Provides Insights into the Origins of Lignocellulose Decay Capabilities.</title>
        <authorList>
            <person name="Nagy L.G."/>
            <person name="Riley R."/>
            <person name="Tritt A."/>
            <person name="Adam C."/>
            <person name="Daum C."/>
            <person name="Floudas D."/>
            <person name="Sun H."/>
            <person name="Yadav J.S."/>
            <person name="Pangilinan J."/>
            <person name="Larsson K.H."/>
            <person name="Matsuura K."/>
            <person name="Barry K."/>
            <person name="Labutti K."/>
            <person name="Kuo R."/>
            <person name="Ohm R.A."/>
            <person name="Bhattacharya S.S."/>
            <person name="Shirouzu T."/>
            <person name="Yoshinaga Y."/>
            <person name="Martin F.M."/>
            <person name="Grigoriev I.V."/>
            <person name="Hibbett D.S."/>
        </authorList>
    </citation>
    <scope>NUCLEOTIDE SEQUENCE [LARGE SCALE GENOMIC DNA]</scope>
    <source>
        <strain evidence="3 4">HHB12029</strain>
    </source>
</reference>
<keyword evidence="2" id="KW-0472">Membrane</keyword>
<feature type="transmembrane region" description="Helical" evidence="2">
    <location>
        <begin position="69"/>
        <end position="87"/>
    </location>
</feature>
<dbReference type="InParanoid" id="A0A166A4I9"/>
<evidence type="ECO:0000313" key="3">
    <source>
        <dbReference type="EMBL" id="KZV88379.1"/>
    </source>
</evidence>
<dbReference type="AlphaFoldDB" id="A0A166A4I9"/>
<evidence type="ECO:0000313" key="4">
    <source>
        <dbReference type="Proteomes" id="UP000077266"/>
    </source>
</evidence>
<gene>
    <name evidence="3" type="ORF">EXIGLDRAFT_772745</name>
</gene>
<feature type="transmembrane region" description="Helical" evidence="2">
    <location>
        <begin position="190"/>
        <end position="210"/>
    </location>
</feature>
<feature type="region of interest" description="Disordered" evidence="1">
    <location>
        <begin position="1"/>
        <end position="56"/>
    </location>
</feature>
<keyword evidence="2" id="KW-0812">Transmembrane</keyword>
<evidence type="ECO:0000256" key="1">
    <source>
        <dbReference type="SAM" id="MobiDB-lite"/>
    </source>
</evidence>